<evidence type="ECO:0000313" key="7">
    <source>
        <dbReference type="EMBL" id="TWI92650.1"/>
    </source>
</evidence>
<evidence type="ECO:0000256" key="2">
    <source>
        <dbReference type="ARBA" id="ARBA00005466"/>
    </source>
</evidence>
<evidence type="ECO:0000256" key="5">
    <source>
        <dbReference type="ARBA" id="ARBA00023002"/>
    </source>
</evidence>
<keyword evidence="5" id="KW-0560">Oxidoreductase</keyword>
<accession>A0A562TJ13</accession>
<feature type="domain" description="FAD-binding PCMH-type" evidence="6">
    <location>
        <begin position="59"/>
        <end position="239"/>
    </location>
</feature>
<dbReference type="Gene3D" id="3.30.465.10">
    <property type="match status" value="1"/>
</dbReference>
<comment type="caution">
    <text evidence="7">The sequence shown here is derived from an EMBL/GenBank/DDBJ whole genome shotgun (WGS) entry which is preliminary data.</text>
</comment>
<dbReference type="SUPFAM" id="SSF56176">
    <property type="entry name" value="FAD-binding/transporter-associated domain-like"/>
    <property type="match status" value="1"/>
</dbReference>
<comment type="similarity">
    <text evidence="2">Belongs to the oxygen-dependent FAD-linked oxidoreductase family.</text>
</comment>
<dbReference type="PROSITE" id="PS51387">
    <property type="entry name" value="FAD_PCMH"/>
    <property type="match status" value="1"/>
</dbReference>
<dbReference type="PROSITE" id="PS51318">
    <property type="entry name" value="TAT"/>
    <property type="match status" value="1"/>
</dbReference>
<evidence type="ECO:0000259" key="6">
    <source>
        <dbReference type="PROSITE" id="PS51387"/>
    </source>
</evidence>
<dbReference type="Gene3D" id="3.40.462.20">
    <property type="match status" value="1"/>
</dbReference>
<proteinExistence type="inferred from homology"/>
<gene>
    <name evidence="7" type="ORF">JM93_00193</name>
</gene>
<name>A0A562TJ13_9HYPH</name>
<dbReference type="AlphaFoldDB" id="A0A562TJ13"/>
<protein>
    <submittedName>
        <fullName evidence="7">FAD/FMN-containing dehydrogenase</fullName>
    </submittedName>
</protein>
<reference evidence="7 8" key="1">
    <citation type="submission" date="2019-07" db="EMBL/GenBank/DDBJ databases">
        <title>Genomic Encyclopedia of Archaeal and Bacterial Type Strains, Phase II (KMG-II): from individual species to whole genera.</title>
        <authorList>
            <person name="Goeker M."/>
        </authorList>
    </citation>
    <scope>NUCLEOTIDE SEQUENCE [LARGE SCALE GENOMIC DNA]</scope>
    <source>
        <strain evidence="7 8">ATCC BAA-252</strain>
    </source>
</reference>
<dbReference type="Proteomes" id="UP000320593">
    <property type="component" value="Unassembled WGS sequence"/>
</dbReference>
<dbReference type="InterPro" id="IPR012951">
    <property type="entry name" value="BBE"/>
</dbReference>
<keyword evidence="8" id="KW-1185">Reference proteome</keyword>
<dbReference type="InterPro" id="IPR016169">
    <property type="entry name" value="FAD-bd_PCMH_sub2"/>
</dbReference>
<dbReference type="GO" id="GO:0016491">
    <property type="term" value="F:oxidoreductase activity"/>
    <property type="evidence" value="ECO:0007669"/>
    <property type="project" value="UniProtKB-KW"/>
</dbReference>
<evidence type="ECO:0000256" key="3">
    <source>
        <dbReference type="ARBA" id="ARBA00022630"/>
    </source>
</evidence>
<dbReference type="EMBL" id="VLLF01000001">
    <property type="protein sequence ID" value="TWI92650.1"/>
    <property type="molecule type" value="Genomic_DNA"/>
</dbReference>
<evidence type="ECO:0000256" key="4">
    <source>
        <dbReference type="ARBA" id="ARBA00022827"/>
    </source>
</evidence>
<organism evidence="7 8">
    <name type="scientific">Roseibium hamelinense</name>
    <dbReference type="NCBI Taxonomy" id="150831"/>
    <lineage>
        <taxon>Bacteria</taxon>
        <taxon>Pseudomonadati</taxon>
        <taxon>Pseudomonadota</taxon>
        <taxon>Alphaproteobacteria</taxon>
        <taxon>Hyphomicrobiales</taxon>
        <taxon>Stappiaceae</taxon>
        <taxon>Roseibium</taxon>
    </lineage>
</organism>
<evidence type="ECO:0000313" key="8">
    <source>
        <dbReference type="Proteomes" id="UP000320593"/>
    </source>
</evidence>
<dbReference type="InterPro" id="IPR050416">
    <property type="entry name" value="FAD-linked_Oxidoreductase"/>
</dbReference>
<dbReference type="InterPro" id="IPR006311">
    <property type="entry name" value="TAT_signal"/>
</dbReference>
<dbReference type="Pfam" id="PF01565">
    <property type="entry name" value="FAD_binding_4"/>
    <property type="match status" value="1"/>
</dbReference>
<dbReference type="InterPro" id="IPR016166">
    <property type="entry name" value="FAD-bd_PCMH"/>
</dbReference>
<keyword evidence="4" id="KW-0274">FAD</keyword>
<keyword evidence="3" id="KW-0285">Flavoprotein</keyword>
<dbReference type="PANTHER" id="PTHR42973">
    <property type="entry name" value="BINDING OXIDOREDUCTASE, PUTATIVE (AFU_ORTHOLOGUE AFUA_1G17690)-RELATED"/>
    <property type="match status" value="1"/>
</dbReference>
<evidence type="ECO:0000256" key="1">
    <source>
        <dbReference type="ARBA" id="ARBA00001974"/>
    </source>
</evidence>
<comment type="cofactor">
    <cofactor evidence="1">
        <name>FAD</name>
        <dbReference type="ChEBI" id="CHEBI:57692"/>
    </cofactor>
</comment>
<dbReference type="PANTHER" id="PTHR42973:SF39">
    <property type="entry name" value="FAD-BINDING PCMH-TYPE DOMAIN-CONTAINING PROTEIN"/>
    <property type="match status" value="1"/>
</dbReference>
<sequence>MIRTSRRGFLGAASAVAVGGLSLRPSVAGSGSRPSEPYRVITDLSEQYDDLRQGTNLRWKGSPKRIAFPKNAEDVAHEVALIRDTGLVPAVRSGGHCYEDFVSNGRVTAIIDTSAMNQVSWDPNMKAFEVGAGAQLGAVYQLLYKQWGVYVPAGNCPTVAAGGHIAGGGYGSMNRRDGLVVDHLHAVEVVHMRADGSVAISRGTRDPNDPHHDLWWAYTGGGGGNFGIATRYWLRSPQAIGDAPETALPRPPRHVWISTVSWNWDTLDEAAFKRLMTNHAKWHEKHSAPDAPETALFSQLKTWHRTNGAVTMDTIVDDAAQDAAGMLARYVQAVSDGVGAPAILQERRVPWMQATQWAGFTGPDPTRRFDGKSAYLKRAWTDEMLSAAYAGLTDPRMTNPVALLMIASYGGAVNSIAPEDTAVAQRDSIIKFQVVSIWDDPEKDAENIAWTRNTYAGMFASSGGVPVPNGTVDGAFINYCDTDLDDPRFNRSELSSFDLYYKQNFSRLQKVRNTYDPKEFFRHGQSIPLT</sequence>
<dbReference type="GO" id="GO:0071949">
    <property type="term" value="F:FAD binding"/>
    <property type="evidence" value="ECO:0007669"/>
    <property type="project" value="InterPro"/>
</dbReference>
<dbReference type="Pfam" id="PF08031">
    <property type="entry name" value="BBE"/>
    <property type="match status" value="1"/>
</dbReference>
<dbReference type="InterPro" id="IPR006094">
    <property type="entry name" value="Oxid_FAD_bind_N"/>
</dbReference>
<dbReference type="InterPro" id="IPR036318">
    <property type="entry name" value="FAD-bd_PCMH-like_sf"/>
</dbReference>